<name>A0A1H9YCY9_9PROT</name>
<dbReference type="EMBL" id="FOHI01000001">
    <property type="protein sequence ID" value="SES66815.1"/>
    <property type="molecule type" value="Genomic_DNA"/>
</dbReference>
<feature type="coiled-coil region" evidence="1">
    <location>
        <begin position="43"/>
        <end position="76"/>
    </location>
</feature>
<proteinExistence type="predicted"/>
<accession>A0A1H9YCY9</accession>
<evidence type="ECO:0000313" key="3">
    <source>
        <dbReference type="Proteomes" id="UP000183339"/>
    </source>
</evidence>
<dbReference type="OrthoDB" id="8570475at2"/>
<dbReference type="RefSeq" id="WP_143049053.1">
    <property type="nucleotide sequence ID" value="NZ_FOHI01000001.1"/>
</dbReference>
<evidence type="ECO:0000256" key="1">
    <source>
        <dbReference type="SAM" id="Coils"/>
    </source>
</evidence>
<sequence length="278" mass="31535">MNNIVKAVLVFFLALLPPVAWGYGGIGAFADGLTRGMQQGMQLRLQQQQLEMMERANKREEDLRQQQRKKEEARFEEIKRDFFAFRDQHPEYDDKDRLAELQSEIKRLRETPGNEGRSMRWFLETGHAAIIGREEANAANISVSAATQGLQIPYDDPKKLVQMAEVFSKNGFADVGFEFIDLAEKAKRKAELNVFQSLLLSDVDSAIDAAKLSGRPFADRPVKLKPNDPNDNGWKIQYEGSPETVVNVKTLFEIHAQIAEATPKSPYAGSFEKLMKER</sequence>
<organism evidence="2 3">
    <name type="scientific">Nitrosospira multiformis</name>
    <dbReference type="NCBI Taxonomy" id="1231"/>
    <lineage>
        <taxon>Bacteria</taxon>
        <taxon>Pseudomonadati</taxon>
        <taxon>Pseudomonadota</taxon>
        <taxon>Betaproteobacteria</taxon>
        <taxon>Nitrosomonadales</taxon>
        <taxon>Nitrosomonadaceae</taxon>
        <taxon>Nitrosospira</taxon>
    </lineage>
</organism>
<dbReference type="Proteomes" id="UP000183339">
    <property type="component" value="Unassembled WGS sequence"/>
</dbReference>
<evidence type="ECO:0000313" key="2">
    <source>
        <dbReference type="EMBL" id="SES66815.1"/>
    </source>
</evidence>
<dbReference type="AlphaFoldDB" id="A0A1H9YCY9"/>
<reference evidence="2 3" key="1">
    <citation type="submission" date="2016-10" db="EMBL/GenBank/DDBJ databases">
        <authorList>
            <person name="de Groot N.N."/>
        </authorList>
    </citation>
    <scope>NUCLEOTIDE SEQUENCE [LARGE SCALE GENOMIC DNA]</scope>
    <source>
        <strain evidence="2 3">Nl7</strain>
    </source>
</reference>
<protein>
    <submittedName>
        <fullName evidence="2">Uncharacterized protein</fullName>
    </submittedName>
</protein>
<gene>
    <name evidence="2" type="ORF">SAMN05216412_101163</name>
</gene>
<keyword evidence="1" id="KW-0175">Coiled coil</keyword>